<feature type="binding site" evidence="6">
    <location>
        <begin position="291"/>
        <end position="297"/>
    </location>
    <ligand>
        <name>S-adenosyl-L-methionine</name>
        <dbReference type="ChEBI" id="CHEBI:59789"/>
    </ligand>
</feature>
<evidence type="ECO:0000256" key="2">
    <source>
        <dbReference type="ARBA" id="ARBA00022603"/>
    </source>
</evidence>
<dbReference type="PRINTS" id="PR02008">
    <property type="entry name" value="RCMTFAMILY"/>
</dbReference>
<protein>
    <submittedName>
        <fullName evidence="8">16S rRNA (Cytosine967-C5)-methyltransferase</fullName>
    </submittedName>
</protein>
<dbReference type="Pfam" id="PF01029">
    <property type="entry name" value="NusB"/>
    <property type="match status" value="1"/>
</dbReference>
<reference evidence="8 9" key="1">
    <citation type="submission" date="2016-10" db="EMBL/GenBank/DDBJ databases">
        <authorList>
            <person name="Varghese N."/>
            <person name="Submissions S."/>
        </authorList>
    </citation>
    <scope>NUCLEOTIDE SEQUENCE [LARGE SCALE GENOMIC DNA]</scope>
    <source>
        <strain evidence="8 9">DSM 9169</strain>
    </source>
</reference>
<accession>A0ABY0V7P3</accession>
<dbReference type="Gene3D" id="1.10.940.10">
    <property type="entry name" value="NusB-like"/>
    <property type="match status" value="1"/>
</dbReference>
<dbReference type="PROSITE" id="PS51686">
    <property type="entry name" value="SAM_MT_RSMB_NOP"/>
    <property type="match status" value="1"/>
</dbReference>
<dbReference type="PANTHER" id="PTHR22807">
    <property type="entry name" value="NOP2 YEAST -RELATED NOL1/NOP2/FMU SUN DOMAIN-CONTAINING"/>
    <property type="match status" value="1"/>
</dbReference>
<evidence type="ECO:0000256" key="6">
    <source>
        <dbReference type="PROSITE-ProRule" id="PRU01023"/>
    </source>
</evidence>
<evidence type="ECO:0000313" key="9">
    <source>
        <dbReference type="Proteomes" id="UP000198976"/>
    </source>
</evidence>
<dbReference type="PROSITE" id="PS01153">
    <property type="entry name" value="NOL1_NOP2_SUN"/>
    <property type="match status" value="1"/>
</dbReference>
<feature type="binding site" evidence="6">
    <location>
        <position position="341"/>
    </location>
    <ligand>
        <name>S-adenosyl-L-methionine</name>
        <dbReference type="ChEBI" id="CHEBI:59789"/>
    </ligand>
</feature>
<feature type="binding site" evidence="6">
    <location>
        <position position="316"/>
    </location>
    <ligand>
        <name>S-adenosyl-L-methionine</name>
        <dbReference type="ChEBI" id="CHEBI:59789"/>
    </ligand>
</feature>
<evidence type="ECO:0000256" key="5">
    <source>
        <dbReference type="ARBA" id="ARBA00022884"/>
    </source>
</evidence>
<keyword evidence="3 6" id="KW-0808">Transferase</keyword>
<keyword evidence="4 6" id="KW-0949">S-adenosyl-L-methionine</keyword>
<evidence type="ECO:0000259" key="7">
    <source>
        <dbReference type="PROSITE" id="PS51686"/>
    </source>
</evidence>
<sequence length="481" mass="51346">MATGRYADGYRAKRNVDPARLVAFEVLDLIEQDGAFANLALPKALRAAKEDFASFDGRDAAFTAELVYGTTRAQGRLDWIINAHSTRPVDQLDPSLRTVLRMGAHQILNMRVPDHAAVAATVDLAREVLTDGPAKMVNAVLRSIIRTGADQIDADIDAIENPVERLAVRYSHPTWIVSALGDALTAHGCSKDELEETLAANNEAPLVTLVARPGLIDVEDLADEAIDACHTRVAPGTRSPLAVVLESGDPARIGSVRRGLAGAQDEGSQLAALVTAAAPIEGSDTAWLDLCAGPGGKAALLAAEGAERGAHLLANEVHTHRARLVERATARLTNVEVISADGRTLGGQGTPWQLGSFDRVLVDAPCTGLGSLRRRPESRWHRSEGDLADLVALQRDLLDRAVDLVRVGGVVAYVTCSPHRAETVDQVRRLSESGRVELIDAVPVAAGISPEPLSADGPTLQLWPHRDDTDAMFMALMKRVS</sequence>
<feature type="active site" description="Nucleophile" evidence="6">
    <location>
        <position position="416"/>
    </location>
</feature>
<evidence type="ECO:0000256" key="4">
    <source>
        <dbReference type="ARBA" id="ARBA00022691"/>
    </source>
</evidence>
<evidence type="ECO:0000313" key="8">
    <source>
        <dbReference type="EMBL" id="SDT95334.1"/>
    </source>
</evidence>
<keyword evidence="5 6" id="KW-0694">RNA-binding</keyword>
<dbReference type="RefSeq" id="WP_070727283.1">
    <property type="nucleotide sequence ID" value="NZ_LT629792.1"/>
</dbReference>
<dbReference type="SUPFAM" id="SSF53335">
    <property type="entry name" value="S-adenosyl-L-methionine-dependent methyltransferases"/>
    <property type="match status" value="1"/>
</dbReference>
<proteinExistence type="inferred from homology"/>
<feature type="domain" description="SAM-dependent MTase RsmB/NOP-type" evidence="7">
    <location>
        <begin position="197"/>
        <end position="480"/>
    </location>
</feature>
<dbReference type="InterPro" id="IPR006027">
    <property type="entry name" value="NusB_RsmB_TIM44"/>
</dbReference>
<keyword evidence="2 6" id="KW-0489">Methyltransferase</keyword>
<dbReference type="Proteomes" id="UP000198976">
    <property type="component" value="Chromosome I"/>
</dbReference>
<gene>
    <name evidence="8" type="ORF">SAMN04489714_1187</name>
</gene>
<dbReference type="InterPro" id="IPR035926">
    <property type="entry name" value="NusB-like_sf"/>
</dbReference>
<dbReference type="InterPro" id="IPR049560">
    <property type="entry name" value="MeTrfase_RsmB-F_NOP2_cat"/>
</dbReference>
<dbReference type="InterPro" id="IPR001678">
    <property type="entry name" value="MeTrfase_RsmB-F_NOP2_dom"/>
</dbReference>
<dbReference type="PANTHER" id="PTHR22807:SF53">
    <property type="entry name" value="RIBOSOMAL RNA SMALL SUBUNIT METHYLTRANSFERASE B-RELATED"/>
    <property type="match status" value="1"/>
</dbReference>
<dbReference type="Pfam" id="PF01189">
    <property type="entry name" value="Methyltr_RsmB-F"/>
    <property type="match status" value="1"/>
</dbReference>
<dbReference type="InterPro" id="IPR018314">
    <property type="entry name" value="RsmB/NOL1/NOP2-like_CS"/>
</dbReference>
<dbReference type="EMBL" id="LT629792">
    <property type="protein sequence ID" value="SDT95334.1"/>
    <property type="molecule type" value="Genomic_DNA"/>
</dbReference>
<comment type="similarity">
    <text evidence="1 6">Belongs to the class I-like SAM-binding methyltransferase superfamily. RsmB/NOP family.</text>
</comment>
<feature type="binding site" evidence="6">
    <location>
        <position position="363"/>
    </location>
    <ligand>
        <name>S-adenosyl-L-methionine</name>
        <dbReference type="ChEBI" id="CHEBI:59789"/>
    </ligand>
</feature>
<evidence type="ECO:0000256" key="1">
    <source>
        <dbReference type="ARBA" id="ARBA00007494"/>
    </source>
</evidence>
<dbReference type="Gene3D" id="3.40.50.150">
    <property type="entry name" value="Vaccinia Virus protein VP39"/>
    <property type="match status" value="1"/>
</dbReference>
<dbReference type="InterPro" id="IPR029063">
    <property type="entry name" value="SAM-dependent_MTases_sf"/>
</dbReference>
<organism evidence="8 9">
    <name type="scientific">Schaalia radingae</name>
    <dbReference type="NCBI Taxonomy" id="131110"/>
    <lineage>
        <taxon>Bacteria</taxon>
        <taxon>Bacillati</taxon>
        <taxon>Actinomycetota</taxon>
        <taxon>Actinomycetes</taxon>
        <taxon>Actinomycetales</taxon>
        <taxon>Actinomycetaceae</taxon>
        <taxon>Schaalia</taxon>
    </lineage>
</organism>
<dbReference type="CDD" id="cd02440">
    <property type="entry name" value="AdoMet_MTases"/>
    <property type="match status" value="1"/>
</dbReference>
<dbReference type="SUPFAM" id="SSF48013">
    <property type="entry name" value="NusB-like"/>
    <property type="match status" value="1"/>
</dbReference>
<keyword evidence="9" id="KW-1185">Reference proteome</keyword>
<name>A0ABY0V7P3_9ACTO</name>
<dbReference type="InterPro" id="IPR023267">
    <property type="entry name" value="RCMT"/>
</dbReference>
<evidence type="ECO:0000256" key="3">
    <source>
        <dbReference type="ARBA" id="ARBA00022679"/>
    </source>
</evidence>